<reference evidence="3 4" key="1">
    <citation type="submission" date="2022-07" db="EMBL/GenBank/DDBJ databases">
        <title>Methylomonas rivi sp. nov., Methylomonas rosea sp. nov., Methylomonas aureus sp. nov. and Methylomonas subterranea sp. nov., four novel methanotrophs isolated from a freshwater creek and the deep terrestrial subsurface.</title>
        <authorList>
            <person name="Abin C."/>
            <person name="Sankaranarayanan K."/>
            <person name="Garner C."/>
            <person name="Sindelar R."/>
            <person name="Kotary K."/>
            <person name="Garner R."/>
            <person name="Barclay S."/>
            <person name="Lawson P."/>
            <person name="Krumholz L."/>
        </authorList>
    </citation>
    <scope>NUCLEOTIDE SEQUENCE [LARGE SCALE GENOMIC DNA]</scope>
    <source>
        <strain evidence="3 4">SURF-1</strain>
    </source>
</reference>
<evidence type="ECO:0000259" key="2">
    <source>
        <dbReference type="PROSITE" id="PS50208"/>
    </source>
</evidence>
<evidence type="ECO:0000313" key="4">
    <source>
        <dbReference type="Proteomes" id="UP001524569"/>
    </source>
</evidence>
<accession>A0ABT1UL32</accession>
<dbReference type="Gene3D" id="3.40.50.1460">
    <property type="match status" value="1"/>
</dbReference>
<evidence type="ECO:0000256" key="1">
    <source>
        <dbReference type="ARBA" id="ARBA00010134"/>
    </source>
</evidence>
<dbReference type="PANTHER" id="PTHR22576:SF37">
    <property type="entry name" value="MUCOSA-ASSOCIATED LYMPHOID TISSUE LYMPHOMA TRANSLOCATION PROTEIN 1"/>
    <property type="match status" value="1"/>
</dbReference>
<feature type="domain" description="Caspase family p20" evidence="2">
    <location>
        <begin position="110"/>
        <end position="240"/>
    </location>
</feature>
<proteinExistence type="inferred from homology"/>
<dbReference type="SUPFAM" id="SSF52129">
    <property type="entry name" value="Caspase-like"/>
    <property type="match status" value="1"/>
</dbReference>
<comment type="similarity">
    <text evidence="1">Belongs to the peptidase C14A family.</text>
</comment>
<name>A0ABT1UL32_9GAMM</name>
<dbReference type="SMART" id="SM00115">
    <property type="entry name" value="CASc"/>
    <property type="match status" value="1"/>
</dbReference>
<organism evidence="3 4">
    <name type="scientific">Methylomonas aurea</name>
    <dbReference type="NCBI Taxonomy" id="2952224"/>
    <lineage>
        <taxon>Bacteria</taxon>
        <taxon>Pseudomonadati</taxon>
        <taxon>Pseudomonadota</taxon>
        <taxon>Gammaproteobacteria</taxon>
        <taxon>Methylococcales</taxon>
        <taxon>Methylococcaceae</taxon>
        <taxon>Methylomonas</taxon>
    </lineage>
</organism>
<comment type="caution">
    <text evidence="3">The sequence shown here is derived from an EMBL/GenBank/DDBJ whole genome shotgun (WGS) entry which is preliminary data.</text>
</comment>
<dbReference type="PANTHER" id="PTHR22576">
    <property type="entry name" value="MUCOSA ASSOCIATED LYMPHOID TISSUE LYMPHOMA TRANSLOCATION PROTEIN 1/PARACASPASE"/>
    <property type="match status" value="1"/>
</dbReference>
<dbReference type="Proteomes" id="UP001524569">
    <property type="component" value="Unassembled WGS sequence"/>
</dbReference>
<dbReference type="EMBL" id="JANIBM010000028">
    <property type="protein sequence ID" value="MCQ8182756.1"/>
    <property type="molecule type" value="Genomic_DNA"/>
</dbReference>
<gene>
    <name evidence="3" type="ORF">NP603_16660</name>
</gene>
<dbReference type="InterPro" id="IPR052039">
    <property type="entry name" value="Caspase-related_regulators"/>
</dbReference>
<keyword evidence="4" id="KW-1185">Reference proteome</keyword>
<sequence>MLPTSSEYGADRLRLERGYDSTVDTIINAVGTPSYILVNSRTELKIFYIQLDRAYAFKRSFLPEGQVSVIQGIPDEYITQFLPIDQNLLKNLRSSAKSQVGISQVDTTAPNRFALIIGNSNYQKGATLRNPANDAQSIATALKSLHFQVIIKEDATKREMDDSIRNFSEKLNGDDIGLFYFAGHGMQVEGENYLVPVDSYPSNIADVQYMTVPMNWILKTMEAAKNGVNIIIFDACRTNPFPQSQRSASRGLALVSEVHGSLIAFSTSPGKVAEDGSGHNSPYAKALIEYVQTPGVSIEQMFKQVRISVMNDTHGYQTPWELSSLVNDFYFAGR</sequence>
<protein>
    <submittedName>
        <fullName evidence="3">Caspase family protein</fullName>
    </submittedName>
</protein>
<dbReference type="PRINTS" id="PR00376">
    <property type="entry name" value="IL1BCENZYME"/>
</dbReference>
<dbReference type="InterPro" id="IPR011600">
    <property type="entry name" value="Pept_C14_caspase"/>
</dbReference>
<dbReference type="InterPro" id="IPR001309">
    <property type="entry name" value="Pept_C14_p20"/>
</dbReference>
<dbReference type="InterPro" id="IPR029030">
    <property type="entry name" value="Caspase-like_dom_sf"/>
</dbReference>
<dbReference type="PROSITE" id="PS50208">
    <property type="entry name" value="CASPASE_P20"/>
    <property type="match status" value="1"/>
</dbReference>
<dbReference type="RefSeq" id="WP_256612017.1">
    <property type="nucleotide sequence ID" value="NZ_JANIBM010000028.1"/>
</dbReference>
<dbReference type="Pfam" id="PF00656">
    <property type="entry name" value="Peptidase_C14"/>
    <property type="match status" value="1"/>
</dbReference>
<evidence type="ECO:0000313" key="3">
    <source>
        <dbReference type="EMBL" id="MCQ8182756.1"/>
    </source>
</evidence>
<dbReference type="InterPro" id="IPR015917">
    <property type="entry name" value="Pept_C14A"/>
</dbReference>